<proteinExistence type="predicted"/>
<gene>
    <name evidence="4" type="ORF">DBZ36_01165</name>
</gene>
<dbReference type="Proteomes" id="UP000286482">
    <property type="component" value="Unassembled WGS sequence"/>
</dbReference>
<dbReference type="EMBL" id="RAQO01000001">
    <property type="protein sequence ID" value="RKF22286.1"/>
    <property type="molecule type" value="Genomic_DNA"/>
</dbReference>
<dbReference type="Gene3D" id="3.30.1330.60">
    <property type="entry name" value="OmpA-like domain"/>
    <property type="match status" value="1"/>
</dbReference>
<accession>A0A420ENW2</accession>
<keyword evidence="2" id="KW-1133">Transmembrane helix</keyword>
<dbReference type="OrthoDB" id="9815217at2"/>
<name>A0A420ENW2_9ALTE</name>
<keyword evidence="5" id="KW-1185">Reference proteome</keyword>
<evidence type="ECO:0000313" key="5">
    <source>
        <dbReference type="Proteomes" id="UP000286482"/>
    </source>
</evidence>
<comment type="caution">
    <text evidence="4">The sequence shown here is derived from an EMBL/GenBank/DDBJ whole genome shotgun (WGS) entry which is preliminary data.</text>
</comment>
<evidence type="ECO:0000256" key="1">
    <source>
        <dbReference type="PROSITE-ProRule" id="PRU00473"/>
    </source>
</evidence>
<dbReference type="AlphaFoldDB" id="A0A420ENW2"/>
<evidence type="ECO:0000259" key="3">
    <source>
        <dbReference type="PROSITE" id="PS51123"/>
    </source>
</evidence>
<dbReference type="GO" id="GO:0016020">
    <property type="term" value="C:membrane"/>
    <property type="evidence" value="ECO:0007669"/>
    <property type="project" value="UniProtKB-UniRule"/>
</dbReference>
<protein>
    <recommendedName>
        <fullName evidence="3">OmpA-like domain-containing protein</fullName>
    </recommendedName>
</protein>
<evidence type="ECO:0000256" key="2">
    <source>
        <dbReference type="SAM" id="Phobius"/>
    </source>
</evidence>
<dbReference type="PANTHER" id="PTHR30329">
    <property type="entry name" value="STATOR ELEMENT OF FLAGELLAR MOTOR COMPLEX"/>
    <property type="match status" value="1"/>
</dbReference>
<reference evidence="4 5" key="1">
    <citation type="submission" date="2018-09" db="EMBL/GenBank/DDBJ databases">
        <authorList>
            <person name="Wang Z."/>
        </authorList>
    </citation>
    <scope>NUCLEOTIDE SEQUENCE [LARGE SCALE GENOMIC DNA]</scope>
    <source>
        <strain evidence="4 5">ALS 81</strain>
    </source>
</reference>
<feature type="domain" description="OmpA-like" evidence="3">
    <location>
        <begin position="113"/>
        <end position="266"/>
    </location>
</feature>
<feature type="transmembrane region" description="Helical" evidence="2">
    <location>
        <begin position="12"/>
        <end position="39"/>
    </location>
</feature>
<organism evidence="4 5">
    <name type="scientific">Alginatibacterium sediminis</name>
    <dbReference type="NCBI Taxonomy" id="2164068"/>
    <lineage>
        <taxon>Bacteria</taxon>
        <taxon>Pseudomonadati</taxon>
        <taxon>Pseudomonadota</taxon>
        <taxon>Gammaproteobacteria</taxon>
        <taxon>Alteromonadales</taxon>
        <taxon>Alteromonadaceae</taxon>
        <taxon>Alginatibacterium</taxon>
    </lineage>
</organism>
<dbReference type="PROSITE" id="PS51123">
    <property type="entry name" value="OMPA_2"/>
    <property type="match status" value="1"/>
</dbReference>
<dbReference type="InterPro" id="IPR050330">
    <property type="entry name" value="Bact_OuterMem_StrucFunc"/>
</dbReference>
<dbReference type="SUPFAM" id="SSF103088">
    <property type="entry name" value="OmpA-like"/>
    <property type="match status" value="1"/>
</dbReference>
<dbReference type="PANTHER" id="PTHR30329:SF21">
    <property type="entry name" value="LIPOPROTEIN YIAD-RELATED"/>
    <property type="match status" value="1"/>
</dbReference>
<dbReference type="Pfam" id="PF00691">
    <property type="entry name" value="OmpA"/>
    <property type="match status" value="1"/>
</dbReference>
<keyword evidence="2" id="KW-0812">Transmembrane</keyword>
<dbReference type="RefSeq" id="WP_120353088.1">
    <property type="nucleotide sequence ID" value="NZ_RAQO01000001.1"/>
</dbReference>
<sequence length="282" mass="32006">MSDHHELLEDDGAGYLISVSDMMSGLLLIFIITLVAFIINFQDAIQRQEQITEEQKVLVQEMEASIENQNLVTETQKEVVRKLTNTEQIRNELLGKLKQELRKVRIDVEIDTQHGVLRLTEKAVLFETAADTLQEKYQNNLRMIGLVMSDIIPCYAHSPIPTTDCDDYQNTKGKIDAIFVEGHTDNVPMRSSRMKDNWELSASRAIAAYRLVVPDSELMRLLNMSGQPIFSVSGYGEGRPVEGHNHSKPMADKVNRRIDLRFIMTPPVLTEPQKELIAKGVE</sequence>
<evidence type="ECO:0000313" key="4">
    <source>
        <dbReference type="EMBL" id="RKF22286.1"/>
    </source>
</evidence>
<dbReference type="InterPro" id="IPR006665">
    <property type="entry name" value="OmpA-like"/>
</dbReference>
<keyword evidence="1 2" id="KW-0472">Membrane</keyword>
<dbReference type="InterPro" id="IPR036737">
    <property type="entry name" value="OmpA-like_sf"/>
</dbReference>